<comment type="caution">
    <text evidence="2">The sequence shown here is derived from an EMBL/GenBank/DDBJ whole genome shotgun (WGS) entry which is preliminary data.</text>
</comment>
<reference evidence="2 3" key="1">
    <citation type="submission" date="2017-01" db="EMBL/GenBank/DDBJ databases">
        <title>Novel large sulfur bacteria in the metagenomes of groundwater-fed chemosynthetic microbial mats in the Lake Huron basin.</title>
        <authorList>
            <person name="Sharrar A.M."/>
            <person name="Flood B.E."/>
            <person name="Bailey J.V."/>
            <person name="Jones D.S."/>
            <person name="Biddanda B."/>
            <person name="Ruberg S.A."/>
            <person name="Marcus D.N."/>
            <person name="Dick G.J."/>
        </authorList>
    </citation>
    <scope>NUCLEOTIDE SEQUENCE [LARGE SCALE GENOMIC DNA]</scope>
    <source>
        <strain evidence="2">A8</strain>
    </source>
</reference>
<feature type="chain" id="PRO_5012259907" description="Outer membrane protein beta-barrel domain-containing protein" evidence="1">
    <location>
        <begin position="21"/>
        <end position="215"/>
    </location>
</feature>
<feature type="signal peptide" evidence="1">
    <location>
        <begin position="1"/>
        <end position="20"/>
    </location>
</feature>
<dbReference type="AlphaFoldDB" id="A0A1Y1QMH1"/>
<evidence type="ECO:0000313" key="3">
    <source>
        <dbReference type="Proteomes" id="UP000192491"/>
    </source>
</evidence>
<sequence>MKKTFIAMFGIVLLSSNAFAGGTTGFGVGAKVGTLGLGIEAVKPISNNLDLRLGVNQFDYDANETLDGVDYTATLNMQTVSALADFRPMNNGFFVSGGVMQNGNELNATATVTAAEPVTIGTDTLTSGVVTSGVSFDDVSPYVGIGYRQPASVKPGWTFTADAGVLLQGDPKITLTESTNTVSQADIDAEIANVRDDVDALKTLPVVAIGAVYNF</sequence>
<evidence type="ECO:0008006" key="4">
    <source>
        <dbReference type="Google" id="ProtNLM"/>
    </source>
</evidence>
<dbReference type="EMBL" id="MTEJ01000158">
    <property type="protein sequence ID" value="OQX08978.1"/>
    <property type="molecule type" value="Genomic_DNA"/>
</dbReference>
<name>A0A1Y1QMH1_9GAMM</name>
<accession>A0A1Y1QMH1</accession>
<organism evidence="2 3">
    <name type="scientific">Thiothrix lacustris</name>
    <dbReference type="NCBI Taxonomy" id="525917"/>
    <lineage>
        <taxon>Bacteria</taxon>
        <taxon>Pseudomonadati</taxon>
        <taxon>Pseudomonadota</taxon>
        <taxon>Gammaproteobacteria</taxon>
        <taxon>Thiotrichales</taxon>
        <taxon>Thiotrichaceae</taxon>
        <taxon>Thiothrix</taxon>
    </lineage>
</organism>
<dbReference type="Gene3D" id="2.40.160.170">
    <property type="match status" value="1"/>
</dbReference>
<evidence type="ECO:0000313" key="2">
    <source>
        <dbReference type="EMBL" id="OQX08978.1"/>
    </source>
</evidence>
<proteinExistence type="predicted"/>
<protein>
    <recommendedName>
        <fullName evidence="4">Outer membrane protein beta-barrel domain-containing protein</fullName>
    </recommendedName>
</protein>
<evidence type="ECO:0000256" key="1">
    <source>
        <dbReference type="SAM" id="SignalP"/>
    </source>
</evidence>
<dbReference type="Proteomes" id="UP000192491">
    <property type="component" value="Unassembled WGS sequence"/>
</dbReference>
<keyword evidence="1" id="KW-0732">Signal</keyword>
<gene>
    <name evidence="2" type="ORF">BWK73_23935</name>
</gene>